<dbReference type="Pfam" id="PF05193">
    <property type="entry name" value="Peptidase_M16_C"/>
    <property type="match status" value="1"/>
</dbReference>
<dbReference type="AlphaFoldDB" id="A0A1B4V0S0"/>
<dbReference type="PANTHER" id="PTHR11851">
    <property type="entry name" value="METALLOPROTEASE"/>
    <property type="match status" value="1"/>
</dbReference>
<evidence type="ECO:0000313" key="5">
    <source>
        <dbReference type="EMBL" id="BAU47066.1"/>
    </source>
</evidence>
<evidence type="ECO:0000259" key="4">
    <source>
        <dbReference type="Pfam" id="PF05193"/>
    </source>
</evidence>
<keyword evidence="5" id="KW-0645">Protease</keyword>
<dbReference type="GO" id="GO:0008233">
    <property type="term" value="F:peptidase activity"/>
    <property type="evidence" value="ECO:0007669"/>
    <property type="project" value="UniProtKB-KW"/>
</dbReference>
<evidence type="ECO:0000313" key="6">
    <source>
        <dbReference type="Proteomes" id="UP000218899"/>
    </source>
</evidence>
<keyword evidence="5" id="KW-0378">Hydrolase</keyword>
<protein>
    <submittedName>
        <fullName evidence="5">Zinc protease</fullName>
    </submittedName>
</protein>
<gene>
    <name evidence="5" type="ORF">SVA_0485</name>
</gene>
<feature type="region of interest" description="Disordered" evidence="1">
    <location>
        <begin position="232"/>
        <end position="252"/>
    </location>
</feature>
<dbReference type="OrthoDB" id="9811314at2"/>
<dbReference type="KEGG" id="sva:SVA_0485"/>
<dbReference type="GO" id="GO:0046872">
    <property type="term" value="F:metal ion binding"/>
    <property type="evidence" value="ECO:0007669"/>
    <property type="project" value="InterPro"/>
</dbReference>
<name>A0A1B4V0S0_9GAMM</name>
<evidence type="ECO:0000259" key="3">
    <source>
        <dbReference type="Pfam" id="PF00675"/>
    </source>
</evidence>
<keyword evidence="2" id="KW-0732">Signal</keyword>
<dbReference type="SUPFAM" id="SSF63411">
    <property type="entry name" value="LuxS/MPP-like metallohydrolase"/>
    <property type="match status" value="2"/>
</dbReference>
<sequence>MRASRYIVAFALVAASATAVGTPKIEHWTLENGARVYFVRTAELPLVQLRFVFDAASSRDPEGKGGVGVFTNGMLSQGAGGLNADEIALGFERLGAEFGTSAERDMAVVELRSLSDEKLLDPALDLLAKVVAKPAFPEDALERERARALVGLQRDEQQPDAIVEKAFWRALYGDHPYARHPYGTPDTVRAIRRDDLVAHHARYYTGANAWLAIVGDVSTAQAKDIARRVLGDLPRGEPAPPLPPVPARSKPNRRAIDFPAQQSHIRLGQPGIARDHPDYFPLIVGNYTLGGGGLVSRLADEIREKRGYAYSVYSYFLAMREPGPFVLGLQTKNAQRDEALRVVRKVLELFVAEGPSAQELEAAKKHLTGSFPLRLDSNKKIADNLAVIGFYGLPLDYLEAFIPRVEAVTAEQVRDAFERNVNPQALVTVVVGGPR</sequence>
<feature type="signal peptide" evidence="2">
    <location>
        <begin position="1"/>
        <end position="19"/>
    </location>
</feature>
<accession>A0A1B4V0S0</accession>
<dbReference type="PANTHER" id="PTHR11851:SF224">
    <property type="entry name" value="PROCESSING PROTEASE"/>
    <property type="match status" value="1"/>
</dbReference>
<feature type="domain" description="Peptidase M16 C-terminal" evidence="4">
    <location>
        <begin position="191"/>
        <end position="366"/>
    </location>
</feature>
<dbReference type="GO" id="GO:0006508">
    <property type="term" value="P:proteolysis"/>
    <property type="evidence" value="ECO:0007669"/>
    <property type="project" value="UniProtKB-KW"/>
</dbReference>
<dbReference type="InterPro" id="IPR007863">
    <property type="entry name" value="Peptidase_M16_C"/>
</dbReference>
<reference evidence="5 6" key="1">
    <citation type="submission" date="2015-08" db="EMBL/GenBank/DDBJ databases">
        <title>Complete genome sequence of Sulfurifustis variabilis.</title>
        <authorList>
            <person name="Miura A."/>
            <person name="Kojima H."/>
            <person name="Fukui M."/>
        </authorList>
    </citation>
    <scope>NUCLEOTIDE SEQUENCE [LARGE SCALE GENOMIC DNA]</scope>
    <source>
        <strain evidence="6">skN76</strain>
    </source>
</reference>
<keyword evidence="6" id="KW-1185">Reference proteome</keyword>
<evidence type="ECO:0000256" key="1">
    <source>
        <dbReference type="SAM" id="MobiDB-lite"/>
    </source>
</evidence>
<dbReference type="Gene3D" id="3.30.830.10">
    <property type="entry name" value="Metalloenzyme, LuxS/M16 peptidase-like"/>
    <property type="match status" value="2"/>
</dbReference>
<dbReference type="InterPro" id="IPR011765">
    <property type="entry name" value="Pept_M16_N"/>
</dbReference>
<dbReference type="Pfam" id="PF00675">
    <property type="entry name" value="Peptidase_M16"/>
    <property type="match status" value="1"/>
</dbReference>
<feature type="domain" description="Peptidase M16 N-terminal" evidence="3">
    <location>
        <begin position="45"/>
        <end position="183"/>
    </location>
</feature>
<evidence type="ECO:0000256" key="2">
    <source>
        <dbReference type="SAM" id="SignalP"/>
    </source>
</evidence>
<feature type="chain" id="PRO_5008571067" evidence="2">
    <location>
        <begin position="20"/>
        <end position="435"/>
    </location>
</feature>
<dbReference type="Proteomes" id="UP000218899">
    <property type="component" value="Chromosome"/>
</dbReference>
<dbReference type="InterPro" id="IPR050361">
    <property type="entry name" value="MPP/UQCRC_Complex"/>
</dbReference>
<dbReference type="RefSeq" id="WP_096458261.1">
    <property type="nucleotide sequence ID" value="NZ_AP014936.1"/>
</dbReference>
<dbReference type="InterPro" id="IPR011249">
    <property type="entry name" value="Metalloenz_LuxS/M16"/>
</dbReference>
<dbReference type="EMBL" id="AP014936">
    <property type="protein sequence ID" value="BAU47066.1"/>
    <property type="molecule type" value="Genomic_DNA"/>
</dbReference>
<proteinExistence type="predicted"/>
<feature type="compositionally biased region" description="Pro residues" evidence="1">
    <location>
        <begin position="237"/>
        <end position="246"/>
    </location>
</feature>
<organism evidence="5 6">
    <name type="scientific">Sulfurifustis variabilis</name>
    <dbReference type="NCBI Taxonomy" id="1675686"/>
    <lineage>
        <taxon>Bacteria</taxon>
        <taxon>Pseudomonadati</taxon>
        <taxon>Pseudomonadota</taxon>
        <taxon>Gammaproteobacteria</taxon>
        <taxon>Acidiferrobacterales</taxon>
        <taxon>Acidiferrobacteraceae</taxon>
        <taxon>Sulfurifustis</taxon>
    </lineage>
</organism>